<dbReference type="Gene3D" id="3.30.390.50">
    <property type="entry name" value="CO dehydrogenase flavoprotein, C-terminal domain"/>
    <property type="match status" value="1"/>
</dbReference>
<dbReference type="GO" id="GO:0005737">
    <property type="term" value="C:cytoplasm"/>
    <property type="evidence" value="ECO:0007669"/>
    <property type="project" value="TreeGrafter"/>
</dbReference>
<dbReference type="PANTHER" id="PTHR12561">
    <property type="entry name" value="LIPOATE-PROTEIN LIGASE"/>
    <property type="match status" value="1"/>
</dbReference>
<gene>
    <name evidence="9" type="primary">lplJ</name>
    <name evidence="9" type="ORF">L21SP5_02273</name>
</gene>
<dbReference type="InterPro" id="IPR004143">
    <property type="entry name" value="BPL_LPL_catalytic"/>
</dbReference>
<dbReference type="PROSITE" id="PS51733">
    <property type="entry name" value="BPL_LPL_CATALYTIC"/>
    <property type="match status" value="1"/>
</dbReference>
<evidence type="ECO:0000256" key="2">
    <source>
        <dbReference type="ARBA" id="ARBA00005124"/>
    </source>
</evidence>
<evidence type="ECO:0000256" key="7">
    <source>
        <dbReference type="ARBA" id="ARBA00048037"/>
    </source>
</evidence>
<dbReference type="NCBIfam" id="TIGR00545">
    <property type="entry name" value="lipoyltrans"/>
    <property type="match status" value="1"/>
</dbReference>
<keyword evidence="10" id="KW-1185">Reference proteome</keyword>
<keyword evidence="5" id="KW-0547">Nucleotide-binding</keyword>
<comment type="catalytic activity">
    <reaction evidence="7">
        <text>L-lysyl-[lipoyl-carrier protein] + (R)-lipoate + ATP = N(6)-[(R)-lipoyl]-L-lysyl-[lipoyl-carrier protein] + AMP + diphosphate + H(+)</text>
        <dbReference type="Rhea" id="RHEA:49288"/>
        <dbReference type="Rhea" id="RHEA-COMP:10500"/>
        <dbReference type="Rhea" id="RHEA-COMP:10502"/>
        <dbReference type="ChEBI" id="CHEBI:15378"/>
        <dbReference type="ChEBI" id="CHEBI:29969"/>
        <dbReference type="ChEBI" id="CHEBI:30616"/>
        <dbReference type="ChEBI" id="CHEBI:33019"/>
        <dbReference type="ChEBI" id="CHEBI:83088"/>
        <dbReference type="ChEBI" id="CHEBI:83099"/>
        <dbReference type="ChEBI" id="CHEBI:456215"/>
        <dbReference type="EC" id="6.3.1.20"/>
    </reaction>
</comment>
<evidence type="ECO:0000313" key="9">
    <source>
        <dbReference type="EMBL" id="ALO15906.1"/>
    </source>
</evidence>
<dbReference type="EC" id="6.3.1.20" evidence="3"/>
<dbReference type="InterPro" id="IPR019491">
    <property type="entry name" value="Lipoate_protein_ligase_C"/>
</dbReference>
<keyword evidence="4 9" id="KW-0436">Ligase</keyword>
<sequence>MLCIKSTTQNPAFNLATEEYLLRNKEEECFYLYINGPSIIVGKHQNTLAEINIDYVKAQNIDVIRRLSGGGAVFHDPGNLNFTFIKKGEKDQLVDFRKYTRPILDVLQALGVNARFEGRNDLTIDGKKFSGNAEHVYKNKILHHGTLLFSSKLPDLSQALKVNPLKYKDKAVKSVRSRVTNISDHLKEAITLQEFEDRIMTHIRDMYADSRIYELTEEDKQGIQKLVDEKFGTWDWNFGYSPEYNFQKGIKTEGGHIEVNLDVNKGIIRKAKIFGDFFNTKDISEVESLLINTPHEYKHLKEQLSRIDVSQYFSKVTREEFLEGLF</sequence>
<dbReference type="Pfam" id="PF10437">
    <property type="entry name" value="Lip_prot_lig_C"/>
    <property type="match status" value="1"/>
</dbReference>
<dbReference type="GO" id="GO:0009249">
    <property type="term" value="P:protein lipoylation"/>
    <property type="evidence" value="ECO:0007669"/>
    <property type="project" value="InterPro"/>
</dbReference>
<dbReference type="SUPFAM" id="SSF55681">
    <property type="entry name" value="Class II aaRS and biotin synthetases"/>
    <property type="match status" value="1"/>
</dbReference>
<dbReference type="SUPFAM" id="SSF82649">
    <property type="entry name" value="SufE/NifU"/>
    <property type="match status" value="1"/>
</dbReference>
<dbReference type="PATRIC" id="fig|1307839.3.peg.2393"/>
<dbReference type="GO" id="GO:0016979">
    <property type="term" value="F:lipoate-protein ligase activity"/>
    <property type="evidence" value="ECO:0007669"/>
    <property type="project" value="UniProtKB-EC"/>
</dbReference>
<dbReference type="InterPro" id="IPR004562">
    <property type="entry name" value="LipoylTrfase_LipoateP_Ligase"/>
</dbReference>
<keyword evidence="6" id="KW-0067">ATP-binding</keyword>
<dbReference type="STRING" id="1307839.L21SP5_02273"/>
<evidence type="ECO:0000256" key="5">
    <source>
        <dbReference type="ARBA" id="ARBA00022741"/>
    </source>
</evidence>
<proteinExistence type="predicted"/>
<dbReference type="Proteomes" id="UP000064893">
    <property type="component" value="Chromosome"/>
</dbReference>
<evidence type="ECO:0000256" key="3">
    <source>
        <dbReference type="ARBA" id="ARBA00012367"/>
    </source>
</evidence>
<comment type="pathway">
    <text evidence="1">Protein modification; protein lipoylation via exogenous pathway; protein N(6)-(lipoyl)lysine from lipoate: step 2/2.</text>
</comment>
<reference evidence="9 10" key="1">
    <citation type="submission" date="2015-11" db="EMBL/GenBank/DDBJ databases">
        <title>Description and complete genome sequence of a novel strain predominating in hypersaline microbial mats and representing a new family of the Bacteriodetes phylum.</title>
        <authorList>
            <person name="Spring S."/>
            <person name="Bunk B."/>
            <person name="Sproer C."/>
            <person name="Klenk H.-P."/>
        </authorList>
    </citation>
    <scope>NUCLEOTIDE SEQUENCE [LARGE SCALE GENOMIC DNA]</scope>
    <source>
        <strain evidence="9 10">L21-Spi-D4</strain>
    </source>
</reference>
<dbReference type="Gene3D" id="3.30.930.10">
    <property type="entry name" value="Bira Bifunctional Protein, Domain 2"/>
    <property type="match status" value="1"/>
</dbReference>
<dbReference type="EMBL" id="CP013118">
    <property type="protein sequence ID" value="ALO15906.1"/>
    <property type="molecule type" value="Genomic_DNA"/>
</dbReference>
<dbReference type="PANTHER" id="PTHR12561:SF3">
    <property type="entry name" value="LIPOYLTRANSFERASE 1, MITOCHONDRIAL"/>
    <property type="match status" value="1"/>
</dbReference>
<dbReference type="KEGG" id="blq:L21SP5_02273"/>
<organism evidence="9 10">
    <name type="scientific">Salinivirga cyanobacteriivorans</name>
    <dbReference type="NCBI Taxonomy" id="1307839"/>
    <lineage>
        <taxon>Bacteria</taxon>
        <taxon>Pseudomonadati</taxon>
        <taxon>Bacteroidota</taxon>
        <taxon>Bacteroidia</taxon>
        <taxon>Bacteroidales</taxon>
        <taxon>Salinivirgaceae</taxon>
        <taxon>Salinivirga</taxon>
    </lineage>
</organism>
<feature type="domain" description="BPL/LPL catalytic" evidence="8">
    <location>
        <begin position="24"/>
        <end position="211"/>
    </location>
</feature>
<dbReference type="AlphaFoldDB" id="A0A0S2I0Y0"/>
<evidence type="ECO:0000256" key="4">
    <source>
        <dbReference type="ARBA" id="ARBA00022598"/>
    </source>
</evidence>
<dbReference type="OrthoDB" id="9787898at2"/>
<dbReference type="FunFam" id="3.30.930.10:FF:000072">
    <property type="entry name" value="Lipoate--protein ligase"/>
    <property type="match status" value="1"/>
</dbReference>
<evidence type="ECO:0000313" key="10">
    <source>
        <dbReference type="Proteomes" id="UP000064893"/>
    </source>
</evidence>
<dbReference type="Pfam" id="PF21948">
    <property type="entry name" value="LplA-B_cat"/>
    <property type="match status" value="1"/>
</dbReference>
<dbReference type="InterPro" id="IPR045864">
    <property type="entry name" value="aa-tRNA-synth_II/BPL/LPL"/>
</dbReference>
<dbReference type="UniPathway" id="UPA00537">
    <property type="reaction ID" value="UER00594"/>
</dbReference>
<protein>
    <recommendedName>
        <fullName evidence="3">lipoate--protein ligase</fullName>
        <ecNumber evidence="3">6.3.1.20</ecNumber>
    </recommendedName>
</protein>
<comment type="pathway">
    <text evidence="2">Protein modification; protein lipoylation via exogenous pathway; protein N(6)-(lipoyl)lysine from lipoate: step 1/2.</text>
</comment>
<dbReference type="GO" id="GO:0017118">
    <property type="term" value="F:lipoyltransferase activity"/>
    <property type="evidence" value="ECO:0007669"/>
    <property type="project" value="TreeGrafter"/>
</dbReference>
<evidence type="ECO:0000259" key="8">
    <source>
        <dbReference type="PROSITE" id="PS51733"/>
    </source>
</evidence>
<accession>A0A0S2I0Y0</accession>
<dbReference type="RefSeq" id="WP_057953326.1">
    <property type="nucleotide sequence ID" value="NZ_CP013118.1"/>
</dbReference>
<dbReference type="GO" id="GO:0005524">
    <property type="term" value="F:ATP binding"/>
    <property type="evidence" value="ECO:0007669"/>
    <property type="project" value="UniProtKB-KW"/>
</dbReference>
<evidence type="ECO:0000256" key="1">
    <source>
        <dbReference type="ARBA" id="ARBA00005085"/>
    </source>
</evidence>
<dbReference type="CDD" id="cd16443">
    <property type="entry name" value="LplA"/>
    <property type="match status" value="1"/>
</dbReference>
<evidence type="ECO:0000256" key="6">
    <source>
        <dbReference type="ARBA" id="ARBA00022840"/>
    </source>
</evidence>
<name>A0A0S2I0Y0_9BACT</name>